<dbReference type="SUPFAM" id="SSF46785">
    <property type="entry name" value="Winged helix' DNA-binding domain"/>
    <property type="match status" value="1"/>
</dbReference>
<dbReference type="Gene3D" id="1.10.10.10">
    <property type="entry name" value="Winged helix-like DNA-binding domain superfamily/Winged helix DNA-binding domain"/>
    <property type="match status" value="1"/>
</dbReference>
<name>M1ZL80_9FIRM</name>
<dbReference type="InterPro" id="IPR036390">
    <property type="entry name" value="WH_DNA-bd_sf"/>
</dbReference>
<gene>
    <name evidence="2" type="ORF">CUESP1_2419</name>
</gene>
<feature type="domain" description="HTH arsR-type" evidence="1">
    <location>
        <begin position="273"/>
        <end position="367"/>
    </location>
</feature>
<evidence type="ECO:0000259" key="1">
    <source>
        <dbReference type="PROSITE" id="PS50987"/>
    </source>
</evidence>
<dbReference type="OrthoDB" id="9798835at2"/>
<dbReference type="HOGENOM" id="CLU_758011_0_0_9"/>
<accession>M1ZL80</accession>
<keyword evidence="3" id="KW-1185">Reference proteome</keyword>
<dbReference type="EMBL" id="LT669839">
    <property type="protein sequence ID" value="SHD77765.1"/>
    <property type="molecule type" value="Genomic_DNA"/>
</dbReference>
<dbReference type="PROSITE" id="PS50987">
    <property type="entry name" value="HTH_ARSR_2"/>
    <property type="match status" value="1"/>
</dbReference>
<protein>
    <recommendedName>
        <fullName evidence="1">HTH arsR-type domain-containing protein</fullName>
    </recommendedName>
</protein>
<dbReference type="InterPro" id="IPR011991">
    <property type="entry name" value="ArsR-like_HTH"/>
</dbReference>
<dbReference type="CDD" id="cd00090">
    <property type="entry name" value="HTH_ARSR"/>
    <property type="match status" value="1"/>
</dbReference>
<proteinExistence type="predicted"/>
<dbReference type="Proteomes" id="UP000245423">
    <property type="component" value="Chromosome 1"/>
</dbReference>
<dbReference type="Pfam" id="PF12840">
    <property type="entry name" value="HTH_20"/>
    <property type="match status" value="1"/>
</dbReference>
<evidence type="ECO:0000313" key="2">
    <source>
        <dbReference type="EMBL" id="SHD77765.1"/>
    </source>
</evidence>
<reference evidence="2 3" key="1">
    <citation type="submission" date="2016-11" db="EMBL/GenBank/DDBJ databases">
        <authorList>
            <person name="Manzoor S."/>
        </authorList>
    </citation>
    <scope>NUCLEOTIDE SEQUENCE [LARGE SCALE GENOMIC DNA]</scope>
    <source>
        <strain evidence="2">Clostridium ultunense strain Esp</strain>
    </source>
</reference>
<dbReference type="RefSeq" id="WP_005586943.1">
    <property type="nucleotide sequence ID" value="NZ_LT669839.1"/>
</dbReference>
<dbReference type="InterPro" id="IPR036388">
    <property type="entry name" value="WH-like_DNA-bd_sf"/>
</dbReference>
<dbReference type="SMART" id="SM00418">
    <property type="entry name" value="HTH_ARSR"/>
    <property type="match status" value="1"/>
</dbReference>
<dbReference type="InterPro" id="IPR001845">
    <property type="entry name" value="HTH_ArsR_DNA-bd_dom"/>
</dbReference>
<dbReference type="AlphaFoldDB" id="M1ZL80"/>
<sequence>MKFEFYPKESKLHDFLQFPRLLYYREEFDKSKKDINFQEILMEDYRSFVSKVEEKLNPFAKKIEKFYMKEYLSDYDFIDLISRATGIFDYKDEKDYLDMLLSLDENEVKRGIIYSMMLINDDYLDDLDETVKKADEISSNYNGMIEFIKELPIEAGSKWNFFLIAEEPLKYMEMYVKLMEELLPIFDEIYSPFEDEVKEYGEYLVNFLNEKGAEGLEQITYSIVNVNLLDDENMNILISLMFPYALSIITTSKVNYTAWGLRMEEAFKKMKEINENKTLERVQIFKNLGDKTRYEVLKLIAAGETSTKVIAKTLGVSSATISYHINNFLTSKVIKMDKSNDKFGYVVDYELLEGTIEEFKKDMNFPK</sequence>
<organism evidence="2 3">
    <name type="scientific">[Clostridium] ultunense Esp</name>
    <dbReference type="NCBI Taxonomy" id="1288971"/>
    <lineage>
        <taxon>Bacteria</taxon>
        <taxon>Bacillati</taxon>
        <taxon>Bacillota</taxon>
        <taxon>Tissierellia</taxon>
        <taxon>Tissierellales</taxon>
        <taxon>Tepidimicrobiaceae</taxon>
        <taxon>Schnuerera</taxon>
    </lineage>
</organism>
<evidence type="ECO:0000313" key="3">
    <source>
        <dbReference type="Proteomes" id="UP000245423"/>
    </source>
</evidence>
<dbReference type="GO" id="GO:0003700">
    <property type="term" value="F:DNA-binding transcription factor activity"/>
    <property type="evidence" value="ECO:0007669"/>
    <property type="project" value="InterPro"/>
</dbReference>